<dbReference type="EMBL" id="BTSY01000001">
    <property type="protein sequence ID" value="GMT12447.1"/>
    <property type="molecule type" value="Genomic_DNA"/>
</dbReference>
<accession>A0AAV5V279</accession>
<sequence>GSRTISALFCLGNATSEEDYRRWLKRVFDNRDHTFHTSDRDGIMGEIEKRTPANFVQDYVAYDL</sequence>
<dbReference type="Proteomes" id="UP001432322">
    <property type="component" value="Unassembled WGS sequence"/>
</dbReference>
<proteinExistence type="predicted"/>
<comment type="caution">
    <text evidence="1">The sequence shown here is derived from an EMBL/GenBank/DDBJ whole genome shotgun (WGS) entry which is preliminary data.</text>
</comment>
<feature type="non-terminal residue" evidence="1">
    <location>
        <position position="1"/>
    </location>
</feature>
<dbReference type="AlphaFoldDB" id="A0AAV5V279"/>
<evidence type="ECO:0000313" key="1">
    <source>
        <dbReference type="EMBL" id="GMT12447.1"/>
    </source>
</evidence>
<keyword evidence="2" id="KW-1185">Reference proteome</keyword>
<reference evidence="1" key="1">
    <citation type="submission" date="2023-10" db="EMBL/GenBank/DDBJ databases">
        <title>Genome assembly of Pristionchus species.</title>
        <authorList>
            <person name="Yoshida K."/>
            <person name="Sommer R.J."/>
        </authorList>
    </citation>
    <scope>NUCLEOTIDE SEQUENCE</scope>
    <source>
        <strain evidence="1">RS5133</strain>
    </source>
</reference>
<organism evidence="1 2">
    <name type="scientific">Pristionchus fissidentatus</name>
    <dbReference type="NCBI Taxonomy" id="1538716"/>
    <lineage>
        <taxon>Eukaryota</taxon>
        <taxon>Metazoa</taxon>
        <taxon>Ecdysozoa</taxon>
        <taxon>Nematoda</taxon>
        <taxon>Chromadorea</taxon>
        <taxon>Rhabditida</taxon>
        <taxon>Rhabditina</taxon>
        <taxon>Diplogasteromorpha</taxon>
        <taxon>Diplogasteroidea</taxon>
        <taxon>Neodiplogasteridae</taxon>
        <taxon>Pristionchus</taxon>
    </lineage>
</organism>
<evidence type="ECO:0000313" key="2">
    <source>
        <dbReference type="Proteomes" id="UP001432322"/>
    </source>
</evidence>
<name>A0AAV5V279_9BILA</name>
<feature type="non-terminal residue" evidence="1">
    <location>
        <position position="64"/>
    </location>
</feature>
<protein>
    <submittedName>
        <fullName evidence="1">Uncharacterized protein</fullName>
    </submittedName>
</protein>
<gene>
    <name evidence="1" type="ORF">PFISCL1PPCAC_3744</name>
</gene>